<proteinExistence type="predicted"/>
<dbReference type="SUPFAM" id="SSF51126">
    <property type="entry name" value="Pectin lyase-like"/>
    <property type="match status" value="2"/>
</dbReference>
<dbReference type="Gene3D" id="2.160.20.10">
    <property type="entry name" value="Single-stranded right-handed beta-helix, Pectin lyase-like"/>
    <property type="match status" value="2"/>
</dbReference>
<feature type="domain" description="Right handed beta helix" evidence="1">
    <location>
        <begin position="129"/>
        <end position="265"/>
    </location>
</feature>
<dbReference type="PATRIC" id="fig|272562.8.peg.3747"/>
<dbReference type="Proteomes" id="UP000000814">
    <property type="component" value="Chromosome"/>
</dbReference>
<gene>
    <name evidence="2" type="ordered locus">CA_C3558</name>
</gene>
<dbReference type="HOGENOM" id="CLU_635697_0_0_9"/>
<dbReference type="KEGG" id="cac:CA_C3558"/>
<protein>
    <submittedName>
        <fullName evidence="2">Probable S-layer protein</fullName>
    </submittedName>
</protein>
<evidence type="ECO:0000259" key="1">
    <source>
        <dbReference type="Pfam" id="PF13229"/>
    </source>
</evidence>
<sequence>MRKTKMSIFGVMVFTCMIFVVGLNASKLKAQQVDATWTTIDTSKCSESSLNNVINKLIGEGQRKFYILNGVYNLNGSIELNQPNVIIQGQSKECTKIVQSNPLKNSIEINSDGIQVSNLNVNNQSGGVAVSCRNSNNVNVQGCVIYGAQNDQAVVFSKDGGNDIQDVENSNLNMCNILEGNEIHSYFSDGGVLFSKQNHGTIDSNFIVGSRISFRLCRNSTVSYNKIKNSATNGIRYTVPAYSNNILGNIIRNTRSSGILVTREKPWVTPTDYRASGSKIDGNTITGSRYFGIEINNLKGAEVEGNVINNIDFNGIYILYSDSIQVVQNQIGNSNYLLVDGKTQNWDERYNSGIILDYMVSNSTLDKNTITNSMDNCPYGIRIQPDASNCKNTITNNIINGFFKNGISMRSDAPFSNIMGDGNVVNIITMPSSSNANTK</sequence>
<accession>Q97DC1</accession>
<dbReference type="OrthoDB" id="1936882at2"/>
<name>Q97DC1_CLOAB</name>
<feature type="domain" description="Right handed beta helix" evidence="1">
    <location>
        <begin position="276"/>
        <end position="425"/>
    </location>
</feature>
<evidence type="ECO:0000313" key="3">
    <source>
        <dbReference type="Proteomes" id="UP000000814"/>
    </source>
</evidence>
<reference evidence="2 3" key="1">
    <citation type="journal article" date="2001" name="J. Bacteriol.">
        <title>Genome sequence and comparative analysis of the solvent-producing bacterium Clostridium acetobutylicum.</title>
        <authorList>
            <person name="Nolling J."/>
            <person name="Breton G."/>
            <person name="Omelchenko M.V."/>
            <person name="Makarova K.S."/>
            <person name="Zeng Q."/>
            <person name="Gibson R."/>
            <person name="Lee H.M."/>
            <person name="Dubois J."/>
            <person name="Qiu D."/>
            <person name="Hitti J."/>
            <person name="Wolf Y.I."/>
            <person name="Tatusov R.L."/>
            <person name="Sabathe F."/>
            <person name="Doucette-Stamm L."/>
            <person name="Soucaille P."/>
            <person name="Daly M.J."/>
            <person name="Bennett G.N."/>
            <person name="Koonin E.V."/>
            <person name="Smith D.R."/>
        </authorList>
    </citation>
    <scope>NUCLEOTIDE SEQUENCE [LARGE SCALE GENOMIC DNA]</scope>
    <source>
        <strain evidence="3">ATCC 824 / DSM 792 / JCM 1419 / LMG 5710 / VKM B-1787</strain>
    </source>
</reference>
<dbReference type="AlphaFoldDB" id="Q97DC1"/>
<dbReference type="EMBL" id="AE001437">
    <property type="protein sequence ID" value="AAK81482.1"/>
    <property type="molecule type" value="Genomic_DNA"/>
</dbReference>
<dbReference type="InterPro" id="IPR012334">
    <property type="entry name" value="Pectin_lyas_fold"/>
</dbReference>
<dbReference type="Pfam" id="PF13229">
    <property type="entry name" value="Beta_helix"/>
    <property type="match status" value="2"/>
</dbReference>
<dbReference type="STRING" id="272562.CA_C3558"/>
<dbReference type="RefSeq" id="WP_010966822.1">
    <property type="nucleotide sequence ID" value="NC_003030.1"/>
</dbReference>
<dbReference type="InterPro" id="IPR039448">
    <property type="entry name" value="Beta_helix"/>
</dbReference>
<dbReference type="InterPro" id="IPR011050">
    <property type="entry name" value="Pectin_lyase_fold/virulence"/>
</dbReference>
<dbReference type="PIR" id="G97336">
    <property type="entry name" value="G97336"/>
</dbReference>
<dbReference type="InterPro" id="IPR006626">
    <property type="entry name" value="PbH1"/>
</dbReference>
<dbReference type="GeneID" id="45000049"/>
<evidence type="ECO:0000313" key="2">
    <source>
        <dbReference type="EMBL" id="AAK81482.1"/>
    </source>
</evidence>
<organism evidence="2 3">
    <name type="scientific">Clostridium acetobutylicum (strain ATCC 824 / DSM 792 / JCM 1419 / IAM 19013 / LMG 5710 / NBRC 13948 / NRRL B-527 / VKM B-1787 / 2291 / W)</name>
    <dbReference type="NCBI Taxonomy" id="272562"/>
    <lineage>
        <taxon>Bacteria</taxon>
        <taxon>Bacillati</taxon>
        <taxon>Bacillota</taxon>
        <taxon>Clostridia</taxon>
        <taxon>Eubacteriales</taxon>
        <taxon>Clostridiaceae</taxon>
        <taxon>Clostridium</taxon>
    </lineage>
</organism>
<dbReference type="SMART" id="SM00710">
    <property type="entry name" value="PbH1"/>
    <property type="match status" value="8"/>
</dbReference>
<keyword evidence="3" id="KW-1185">Reference proteome</keyword>